<reference evidence="2" key="1">
    <citation type="journal article" date="2014" name="Front. Microbiol.">
        <title>High frequency of phylogenetically diverse reductive dehalogenase-homologous genes in deep subseafloor sedimentary metagenomes.</title>
        <authorList>
            <person name="Kawai M."/>
            <person name="Futagami T."/>
            <person name="Toyoda A."/>
            <person name="Takaki Y."/>
            <person name="Nishi S."/>
            <person name="Hori S."/>
            <person name="Arai W."/>
            <person name="Tsubouchi T."/>
            <person name="Morono Y."/>
            <person name="Uchiyama I."/>
            <person name="Ito T."/>
            <person name="Fujiyama A."/>
            <person name="Inagaki F."/>
            <person name="Takami H."/>
        </authorList>
    </citation>
    <scope>NUCLEOTIDE SEQUENCE</scope>
    <source>
        <strain evidence="2">Expedition CK06-06</strain>
    </source>
</reference>
<sequence>MSPPFELVGDVLLVFEEVFFCPSLVAKSNNVVCFVEDLVGIFLGAIFVVGGFKVVFLGIGFATGLVVAGFLAGVFLASFLVEVFLA</sequence>
<proteinExistence type="predicted"/>
<comment type="caution">
    <text evidence="2">The sequence shown here is derived from an EMBL/GenBank/DDBJ whole genome shotgun (WGS) entry which is preliminary data.</text>
</comment>
<dbReference type="AlphaFoldDB" id="X1H8W5"/>
<feature type="non-terminal residue" evidence="2">
    <location>
        <position position="86"/>
    </location>
</feature>
<feature type="transmembrane region" description="Helical" evidence="1">
    <location>
        <begin position="38"/>
        <end position="59"/>
    </location>
</feature>
<dbReference type="EMBL" id="BARU01025454">
    <property type="protein sequence ID" value="GAH66631.1"/>
    <property type="molecule type" value="Genomic_DNA"/>
</dbReference>
<protein>
    <submittedName>
        <fullName evidence="2">Uncharacterized protein</fullName>
    </submittedName>
</protein>
<evidence type="ECO:0000256" key="1">
    <source>
        <dbReference type="SAM" id="Phobius"/>
    </source>
</evidence>
<keyword evidence="1" id="KW-0812">Transmembrane</keyword>
<keyword evidence="1" id="KW-0472">Membrane</keyword>
<keyword evidence="1" id="KW-1133">Transmembrane helix</keyword>
<name>X1H8W5_9ZZZZ</name>
<accession>X1H8W5</accession>
<feature type="transmembrane region" description="Helical" evidence="1">
    <location>
        <begin position="65"/>
        <end position="85"/>
    </location>
</feature>
<evidence type="ECO:0000313" key="2">
    <source>
        <dbReference type="EMBL" id="GAH66631.1"/>
    </source>
</evidence>
<gene>
    <name evidence="2" type="ORF">S03H2_41010</name>
</gene>
<organism evidence="2">
    <name type="scientific">marine sediment metagenome</name>
    <dbReference type="NCBI Taxonomy" id="412755"/>
    <lineage>
        <taxon>unclassified sequences</taxon>
        <taxon>metagenomes</taxon>
        <taxon>ecological metagenomes</taxon>
    </lineage>
</organism>